<accession>A0A919GXA5</accession>
<feature type="region of interest" description="Disordered" evidence="1">
    <location>
        <begin position="74"/>
        <end position="94"/>
    </location>
</feature>
<protein>
    <recommendedName>
        <fullName evidence="5">Secreted protein</fullName>
    </recommendedName>
</protein>
<evidence type="ECO:0000313" key="3">
    <source>
        <dbReference type="EMBL" id="GHI86386.1"/>
    </source>
</evidence>
<keyword evidence="2" id="KW-0732">Signal</keyword>
<dbReference type="Proteomes" id="UP000600026">
    <property type="component" value="Unassembled WGS sequence"/>
</dbReference>
<evidence type="ECO:0000256" key="2">
    <source>
        <dbReference type="SAM" id="SignalP"/>
    </source>
</evidence>
<dbReference type="EMBL" id="BNEE01000006">
    <property type="protein sequence ID" value="GHI86386.1"/>
    <property type="molecule type" value="Genomic_DNA"/>
</dbReference>
<evidence type="ECO:0000256" key="1">
    <source>
        <dbReference type="SAM" id="MobiDB-lite"/>
    </source>
</evidence>
<sequence>MAAAAVVAPAAVSAPAPAAAPAMNVRLELPVPAIRCPFVTAGNSAVRRRSIGAPRPARKARKYPGALWRERVTPAPAVRTLTPRHGKKEPVHAE</sequence>
<comment type="caution">
    <text evidence="3">The sequence shown here is derived from an EMBL/GenBank/DDBJ whole genome shotgun (WGS) entry which is preliminary data.</text>
</comment>
<organism evidence="3 4">
    <name type="scientific">Streptomyces xanthophaeus</name>
    <dbReference type="NCBI Taxonomy" id="67385"/>
    <lineage>
        <taxon>Bacteria</taxon>
        <taxon>Bacillati</taxon>
        <taxon>Actinomycetota</taxon>
        <taxon>Actinomycetes</taxon>
        <taxon>Kitasatosporales</taxon>
        <taxon>Streptomycetaceae</taxon>
        <taxon>Streptomyces</taxon>
    </lineage>
</organism>
<evidence type="ECO:0008006" key="5">
    <source>
        <dbReference type="Google" id="ProtNLM"/>
    </source>
</evidence>
<keyword evidence="4" id="KW-1185">Reference proteome</keyword>
<name>A0A919GXA5_9ACTN</name>
<feature type="chain" id="PRO_5039569251" description="Secreted protein" evidence="2">
    <location>
        <begin position="19"/>
        <end position="94"/>
    </location>
</feature>
<proteinExistence type="predicted"/>
<dbReference type="AlphaFoldDB" id="A0A919GXA5"/>
<reference evidence="3" key="1">
    <citation type="submission" date="2020-09" db="EMBL/GenBank/DDBJ databases">
        <title>Whole genome shotgun sequence of Streptomyces xanthophaeus NBRC 12829.</title>
        <authorList>
            <person name="Komaki H."/>
            <person name="Tamura T."/>
        </authorList>
    </citation>
    <scope>NUCLEOTIDE SEQUENCE</scope>
    <source>
        <strain evidence="3">NBRC 12829</strain>
    </source>
</reference>
<gene>
    <name evidence="3" type="ORF">Sxan_37500</name>
</gene>
<feature type="signal peptide" evidence="2">
    <location>
        <begin position="1"/>
        <end position="18"/>
    </location>
</feature>
<evidence type="ECO:0000313" key="4">
    <source>
        <dbReference type="Proteomes" id="UP000600026"/>
    </source>
</evidence>